<name>A0A1R1I4A1_9RHOO</name>
<reference evidence="2 3" key="1">
    <citation type="submission" date="2016-10" db="EMBL/GenBank/DDBJ databases">
        <title>Alkaliphiles isolated from bioreactors.</title>
        <authorList>
            <person name="Salah Z."/>
            <person name="Rout S.P."/>
            <person name="Humphreys P.N."/>
        </authorList>
    </citation>
    <scope>NUCLEOTIDE SEQUENCE [LARGE SCALE GENOMIC DNA]</scope>
    <source>
        <strain evidence="2 3">ZS02</strain>
    </source>
</reference>
<dbReference type="Gene3D" id="3.30.2310.20">
    <property type="entry name" value="RelE-like"/>
    <property type="match status" value="1"/>
</dbReference>
<evidence type="ECO:0000313" key="3">
    <source>
        <dbReference type="Proteomes" id="UP000187526"/>
    </source>
</evidence>
<proteinExistence type="predicted"/>
<dbReference type="EMBL" id="MTHD01000003">
    <property type="protein sequence ID" value="OMG53562.1"/>
    <property type="molecule type" value="Genomic_DNA"/>
</dbReference>
<evidence type="ECO:0000313" key="2">
    <source>
        <dbReference type="EMBL" id="OMG53562.1"/>
    </source>
</evidence>
<sequence>MYQIEYSRDALKSLKVMPRNVSLQIRGKIELLAADPFAANNNVKKLVGREAFRLRVGDWRVIYEIEGARLVIHVLAVAPRGGVYQ</sequence>
<dbReference type="SUPFAM" id="SSF143011">
    <property type="entry name" value="RelE-like"/>
    <property type="match status" value="1"/>
</dbReference>
<dbReference type="OrthoDB" id="5570653at2"/>
<keyword evidence="3" id="KW-1185">Reference proteome</keyword>
<organism evidence="2 3">
    <name type="scientific">Azonexus hydrophilus</name>
    <dbReference type="NCBI Taxonomy" id="418702"/>
    <lineage>
        <taxon>Bacteria</taxon>
        <taxon>Pseudomonadati</taxon>
        <taxon>Pseudomonadota</taxon>
        <taxon>Betaproteobacteria</taxon>
        <taxon>Rhodocyclales</taxon>
        <taxon>Azonexaceae</taxon>
        <taxon>Azonexus</taxon>
    </lineage>
</organism>
<protein>
    <submittedName>
        <fullName evidence="2">Addiction module toxin RelE</fullName>
    </submittedName>
</protein>
<comment type="caution">
    <text evidence="2">The sequence shown here is derived from an EMBL/GenBank/DDBJ whole genome shotgun (WGS) entry which is preliminary data.</text>
</comment>
<dbReference type="AlphaFoldDB" id="A0A1R1I4A1"/>
<evidence type="ECO:0000256" key="1">
    <source>
        <dbReference type="ARBA" id="ARBA00022649"/>
    </source>
</evidence>
<dbReference type="PANTHER" id="PTHR38813:SF1">
    <property type="entry name" value="TOXIN RELE1-RELATED"/>
    <property type="match status" value="1"/>
</dbReference>
<dbReference type="RefSeq" id="WP_076094365.1">
    <property type="nucleotide sequence ID" value="NZ_MTHD01000003.1"/>
</dbReference>
<dbReference type="Pfam" id="PF05016">
    <property type="entry name" value="ParE_toxin"/>
    <property type="match status" value="1"/>
</dbReference>
<gene>
    <name evidence="2" type="ORF">BJN45_08925</name>
</gene>
<dbReference type="Proteomes" id="UP000187526">
    <property type="component" value="Unassembled WGS sequence"/>
</dbReference>
<accession>A0A1R1I4A1</accession>
<dbReference type="STRING" id="418702.BJN45_08925"/>
<dbReference type="InterPro" id="IPR052747">
    <property type="entry name" value="TA_system_RelE_toxin"/>
</dbReference>
<dbReference type="PANTHER" id="PTHR38813">
    <property type="match status" value="1"/>
</dbReference>
<keyword evidence="1" id="KW-1277">Toxin-antitoxin system</keyword>
<dbReference type="InterPro" id="IPR007712">
    <property type="entry name" value="RelE/ParE_toxin"/>
</dbReference>
<dbReference type="InterPro" id="IPR035093">
    <property type="entry name" value="RelE/ParE_toxin_dom_sf"/>
</dbReference>